<dbReference type="EMBL" id="BMAW01060662">
    <property type="protein sequence ID" value="GFT27329.1"/>
    <property type="molecule type" value="Genomic_DNA"/>
</dbReference>
<dbReference type="AlphaFoldDB" id="A0A8X6NPM4"/>
<evidence type="ECO:0000313" key="2">
    <source>
        <dbReference type="Proteomes" id="UP000887013"/>
    </source>
</evidence>
<organism evidence="1 2">
    <name type="scientific">Nephila pilipes</name>
    <name type="common">Giant wood spider</name>
    <name type="synonym">Nephila maculata</name>
    <dbReference type="NCBI Taxonomy" id="299642"/>
    <lineage>
        <taxon>Eukaryota</taxon>
        <taxon>Metazoa</taxon>
        <taxon>Ecdysozoa</taxon>
        <taxon>Arthropoda</taxon>
        <taxon>Chelicerata</taxon>
        <taxon>Arachnida</taxon>
        <taxon>Araneae</taxon>
        <taxon>Araneomorphae</taxon>
        <taxon>Entelegynae</taxon>
        <taxon>Araneoidea</taxon>
        <taxon>Nephilidae</taxon>
        <taxon>Nephila</taxon>
    </lineage>
</organism>
<keyword evidence="2" id="KW-1185">Reference proteome</keyword>
<name>A0A8X6NPM4_NEPPI</name>
<proteinExistence type="predicted"/>
<protein>
    <submittedName>
        <fullName evidence="1">Uncharacterized protein</fullName>
    </submittedName>
</protein>
<dbReference type="Proteomes" id="UP000887013">
    <property type="component" value="Unassembled WGS sequence"/>
</dbReference>
<sequence length="79" mass="8011">MSSTRPRTDQLAVVTFAVYATGSVAAIARAARHASQPPHRGCASMAASNSRAKRFAYALAHGIRAAVAAACASTAAGRP</sequence>
<comment type="caution">
    <text evidence="1">The sequence shown here is derived from an EMBL/GenBank/DDBJ whole genome shotgun (WGS) entry which is preliminary data.</text>
</comment>
<reference evidence="1" key="1">
    <citation type="submission" date="2020-08" db="EMBL/GenBank/DDBJ databases">
        <title>Multicomponent nature underlies the extraordinary mechanical properties of spider dragline silk.</title>
        <authorList>
            <person name="Kono N."/>
            <person name="Nakamura H."/>
            <person name="Mori M."/>
            <person name="Yoshida Y."/>
            <person name="Ohtoshi R."/>
            <person name="Malay A.D."/>
            <person name="Moran D.A.P."/>
            <person name="Tomita M."/>
            <person name="Numata K."/>
            <person name="Arakawa K."/>
        </authorList>
    </citation>
    <scope>NUCLEOTIDE SEQUENCE</scope>
</reference>
<gene>
    <name evidence="1" type="ORF">NPIL_312091</name>
</gene>
<evidence type="ECO:0000313" key="1">
    <source>
        <dbReference type="EMBL" id="GFT27329.1"/>
    </source>
</evidence>
<accession>A0A8X6NPM4</accession>